<accession>A0ABU6QCC3</accession>
<feature type="compositionally biased region" description="Polar residues" evidence="1">
    <location>
        <begin position="55"/>
        <end position="65"/>
    </location>
</feature>
<reference evidence="2 3" key="1">
    <citation type="journal article" date="2023" name="Plants (Basel)">
        <title>Bridging the Gap: Combining Genomics and Transcriptomics Approaches to Understand Stylosanthes scabra, an Orphan Legume from the Brazilian Caatinga.</title>
        <authorList>
            <person name="Ferreira-Neto J.R.C."/>
            <person name="da Silva M.D."/>
            <person name="Binneck E."/>
            <person name="de Melo N.F."/>
            <person name="da Silva R.H."/>
            <person name="de Melo A.L.T.M."/>
            <person name="Pandolfi V."/>
            <person name="Bustamante F.O."/>
            <person name="Brasileiro-Vidal A.C."/>
            <person name="Benko-Iseppon A.M."/>
        </authorList>
    </citation>
    <scope>NUCLEOTIDE SEQUENCE [LARGE SCALE GENOMIC DNA]</scope>
    <source>
        <tissue evidence="2">Leaves</tissue>
    </source>
</reference>
<gene>
    <name evidence="2" type="ORF">PIB30_034872</name>
</gene>
<feature type="compositionally biased region" description="Basic and acidic residues" evidence="1">
    <location>
        <begin position="74"/>
        <end position="84"/>
    </location>
</feature>
<dbReference type="EMBL" id="JASCZI010000164">
    <property type="protein sequence ID" value="MED6109562.1"/>
    <property type="molecule type" value="Genomic_DNA"/>
</dbReference>
<proteinExistence type="predicted"/>
<keyword evidence="3" id="KW-1185">Reference proteome</keyword>
<comment type="caution">
    <text evidence="2">The sequence shown here is derived from an EMBL/GenBank/DDBJ whole genome shotgun (WGS) entry which is preliminary data.</text>
</comment>
<dbReference type="Proteomes" id="UP001341840">
    <property type="component" value="Unassembled WGS sequence"/>
</dbReference>
<evidence type="ECO:0000256" key="1">
    <source>
        <dbReference type="SAM" id="MobiDB-lite"/>
    </source>
</evidence>
<evidence type="ECO:0000313" key="3">
    <source>
        <dbReference type="Proteomes" id="UP001341840"/>
    </source>
</evidence>
<evidence type="ECO:0000313" key="2">
    <source>
        <dbReference type="EMBL" id="MED6109562.1"/>
    </source>
</evidence>
<name>A0ABU6QCC3_9FABA</name>
<organism evidence="2 3">
    <name type="scientific">Stylosanthes scabra</name>
    <dbReference type="NCBI Taxonomy" id="79078"/>
    <lineage>
        <taxon>Eukaryota</taxon>
        <taxon>Viridiplantae</taxon>
        <taxon>Streptophyta</taxon>
        <taxon>Embryophyta</taxon>
        <taxon>Tracheophyta</taxon>
        <taxon>Spermatophyta</taxon>
        <taxon>Magnoliopsida</taxon>
        <taxon>eudicotyledons</taxon>
        <taxon>Gunneridae</taxon>
        <taxon>Pentapetalae</taxon>
        <taxon>rosids</taxon>
        <taxon>fabids</taxon>
        <taxon>Fabales</taxon>
        <taxon>Fabaceae</taxon>
        <taxon>Papilionoideae</taxon>
        <taxon>50 kb inversion clade</taxon>
        <taxon>dalbergioids sensu lato</taxon>
        <taxon>Dalbergieae</taxon>
        <taxon>Pterocarpus clade</taxon>
        <taxon>Stylosanthes</taxon>
    </lineage>
</organism>
<protein>
    <submittedName>
        <fullName evidence="2">Uncharacterized protein</fullName>
    </submittedName>
</protein>
<feature type="region of interest" description="Disordered" evidence="1">
    <location>
        <begin position="52"/>
        <end position="88"/>
    </location>
</feature>
<sequence length="113" mass="12605">MKFESCEGRMRSSRVPGVVQSLAHELPLGVVLDLEQSLPLGGILDLGRAPCPDESVSTAAQTTNTFRRKRTKDRHKEQSVDTRNENAGMKHLSFTATLRSQTGFFESSYRYTS</sequence>